<sequence>MSTLLTLDEVEQISFRMLTASGASALQAVPTARSIRDAEAEGIRSVGLSYLPTYCDHLVCGKVIGTAVPTVSAPRPATVMVDAGFGFCHPAYEVGEAPLVDAARQCGVAVLAISHSYSAGVLGWFVDRLARQGLVALMFANSSATMAPFGGKLPFFGTNPIAWAAPRPNGPPVVADLSSSAVAWVTVNAAAEAGEPIPLGWALDADGNPTTDARAALAGTMAPSGDHKGSALALLVDVLAGGVTGSNFSHEASGFGGRVGGPPDVGQIVIAIDPVATAGPSFLERFEQEFTAMAAESAVRLPGDRRHADRAHANQSGVEVPDQLMAVLTQYAEHGAPA</sequence>
<evidence type="ECO:0000313" key="3">
    <source>
        <dbReference type="EMBL" id="CAB4362250.1"/>
    </source>
</evidence>
<dbReference type="InterPro" id="IPR043143">
    <property type="entry name" value="Mal/L-sulf/L-lact_DH-like_NADP"/>
</dbReference>
<comment type="similarity">
    <text evidence="1">Belongs to the LDH2/MDH2 oxidoreductase family.</text>
</comment>
<name>A0A6J6R9L7_9ZZZZ</name>
<dbReference type="PANTHER" id="PTHR11091">
    <property type="entry name" value="OXIDOREDUCTASE-RELATED"/>
    <property type="match status" value="1"/>
</dbReference>
<dbReference type="InterPro" id="IPR036111">
    <property type="entry name" value="Mal/L-sulfo/L-lacto_DH-like_sf"/>
</dbReference>
<evidence type="ECO:0000256" key="1">
    <source>
        <dbReference type="ARBA" id="ARBA00006056"/>
    </source>
</evidence>
<evidence type="ECO:0000256" key="2">
    <source>
        <dbReference type="ARBA" id="ARBA00023002"/>
    </source>
</evidence>
<dbReference type="EMBL" id="CAFBIY010000286">
    <property type="protein sequence ID" value="CAB4853582.1"/>
    <property type="molecule type" value="Genomic_DNA"/>
</dbReference>
<dbReference type="InterPro" id="IPR003767">
    <property type="entry name" value="Malate/L-lactate_DH-like"/>
</dbReference>
<dbReference type="SUPFAM" id="SSF89733">
    <property type="entry name" value="L-sulfolactate dehydrogenase-like"/>
    <property type="match status" value="1"/>
</dbReference>
<dbReference type="InterPro" id="IPR043144">
    <property type="entry name" value="Mal/L-sulf/L-lact_DH-like_ah"/>
</dbReference>
<dbReference type="Gene3D" id="3.30.1370.60">
    <property type="entry name" value="Hypothetical oxidoreductase yiak, domain 2"/>
    <property type="match status" value="1"/>
</dbReference>
<keyword evidence="2" id="KW-0560">Oxidoreductase</keyword>
<protein>
    <submittedName>
        <fullName evidence="4">Unannotated protein</fullName>
    </submittedName>
</protein>
<dbReference type="EMBL" id="CAFBOL010000010">
    <property type="protein sequence ID" value="CAB4977947.1"/>
    <property type="molecule type" value="Genomic_DNA"/>
</dbReference>
<dbReference type="EMBL" id="CAEZYF010000004">
    <property type="protein sequence ID" value="CAB4715864.1"/>
    <property type="molecule type" value="Genomic_DNA"/>
</dbReference>
<evidence type="ECO:0000313" key="4">
    <source>
        <dbReference type="EMBL" id="CAB4715864.1"/>
    </source>
</evidence>
<dbReference type="GO" id="GO:0016491">
    <property type="term" value="F:oxidoreductase activity"/>
    <property type="evidence" value="ECO:0007669"/>
    <property type="project" value="UniProtKB-KW"/>
</dbReference>
<proteinExistence type="inferred from homology"/>
<dbReference type="Gene3D" id="1.10.1530.10">
    <property type="match status" value="1"/>
</dbReference>
<dbReference type="EMBL" id="CAESGF010000001">
    <property type="protein sequence ID" value="CAB4362250.1"/>
    <property type="molecule type" value="Genomic_DNA"/>
</dbReference>
<dbReference type="AlphaFoldDB" id="A0A6J6R9L7"/>
<gene>
    <name evidence="4" type="ORF">UFOPK2656_00970</name>
    <name evidence="5" type="ORF">UFOPK3267_03114</name>
    <name evidence="6" type="ORF">UFOPK3651_00553</name>
    <name evidence="7" type="ORF">UFOPK3931_00616</name>
    <name evidence="3" type="ORF">UFOPK4189_00022</name>
</gene>
<organism evidence="4">
    <name type="scientific">freshwater metagenome</name>
    <dbReference type="NCBI Taxonomy" id="449393"/>
    <lineage>
        <taxon>unclassified sequences</taxon>
        <taxon>metagenomes</taxon>
        <taxon>ecological metagenomes</taxon>
    </lineage>
</organism>
<evidence type="ECO:0000313" key="5">
    <source>
        <dbReference type="EMBL" id="CAB4853582.1"/>
    </source>
</evidence>
<accession>A0A6J6R9L7</accession>
<dbReference type="PANTHER" id="PTHR11091:SF0">
    <property type="entry name" value="MALATE DEHYDROGENASE"/>
    <property type="match status" value="1"/>
</dbReference>
<evidence type="ECO:0000313" key="7">
    <source>
        <dbReference type="EMBL" id="CAB4977947.1"/>
    </source>
</evidence>
<reference evidence="4" key="1">
    <citation type="submission" date="2020-05" db="EMBL/GenBank/DDBJ databases">
        <authorList>
            <person name="Chiriac C."/>
            <person name="Salcher M."/>
            <person name="Ghai R."/>
            <person name="Kavagutti S V."/>
        </authorList>
    </citation>
    <scope>NUCLEOTIDE SEQUENCE</scope>
</reference>
<evidence type="ECO:0000313" key="6">
    <source>
        <dbReference type="EMBL" id="CAB4916189.1"/>
    </source>
</evidence>
<dbReference type="EMBL" id="CAFBMT010000002">
    <property type="protein sequence ID" value="CAB4916189.1"/>
    <property type="molecule type" value="Genomic_DNA"/>
</dbReference>
<dbReference type="Pfam" id="PF02615">
    <property type="entry name" value="Ldh_2"/>
    <property type="match status" value="1"/>
</dbReference>